<evidence type="ECO:0000256" key="3">
    <source>
        <dbReference type="ARBA" id="ARBA00024356"/>
    </source>
</evidence>
<proteinExistence type="inferred from homology"/>
<comment type="caution">
    <text evidence="4">The sequence shown here is derived from an EMBL/GenBank/DDBJ whole genome shotgun (WGS) entry which is preliminary data.</text>
</comment>
<keyword evidence="5" id="KW-1185">Reference proteome</keyword>
<dbReference type="RefSeq" id="WP_188242399.1">
    <property type="nucleotide sequence ID" value="NZ_JABTCF010000001.1"/>
</dbReference>
<gene>
    <name evidence="4" type="ORF">HPE56_03720</name>
</gene>
<dbReference type="InterPro" id="IPR007184">
    <property type="entry name" value="Mannoside_phosphorylase"/>
</dbReference>
<dbReference type="SUPFAM" id="SSF75005">
    <property type="entry name" value="Arabinanase/levansucrase/invertase"/>
    <property type="match status" value="1"/>
</dbReference>
<dbReference type="PROSITE" id="PS51257">
    <property type="entry name" value="PROKAR_LIPOPROTEIN"/>
    <property type="match status" value="1"/>
</dbReference>
<dbReference type="PIRSF" id="PIRSF016202">
    <property type="entry name" value="PH1107"/>
    <property type="match status" value="1"/>
</dbReference>
<accession>A0ABR7UWJ3</accession>
<dbReference type="InterPro" id="IPR023296">
    <property type="entry name" value="Glyco_hydro_beta-prop_sf"/>
</dbReference>
<keyword evidence="1" id="KW-0328">Glycosyltransferase</keyword>
<dbReference type="Gene3D" id="2.115.10.20">
    <property type="entry name" value="Glycosyl hydrolase domain, family 43"/>
    <property type="match status" value="1"/>
</dbReference>
<dbReference type="EMBL" id="JABTCF010000001">
    <property type="protein sequence ID" value="MBD0776892.1"/>
    <property type="molecule type" value="Genomic_DNA"/>
</dbReference>
<evidence type="ECO:0000256" key="1">
    <source>
        <dbReference type="ARBA" id="ARBA00022676"/>
    </source>
</evidence>
<evidence type="ECO:0008006" key="6">
    <source>
        <dbReference type="Google" id="ProtNLM"/>
    </source>
</evidence>
<dbReference type="PANTHER" id="PTHR34106">
    <property type="entry name" value="GLYCOSIDASE"/>
    <property type="match status" value="1"/>
</dbReference>
<organism evidence="4 5">
    <name type="scientific">Maribacter aquimaris</name>
    <dbReference type="NCBI Taxonomy" id="2737171"/>
    <lineage>
        <taxon>Bacteria</taxon>
        <taxon>Pseudomonadati</taxon>
        <taxon>Bacteroidota</taxon>
        <taxon>Flavobacteriia</taxon>
        <taxon>Flavobacteriales</taxon>
        <taxon>Flavobacteriaceae</taxon>
        <taxon>Maribacter</taxon>
    </lineage>
</organism>
<dbReference type="PANTHER" id="PTHR34106:SF5">
    <property type="entry name" value="GLYCOSIDASE"/>
    <property type="match status" value="1"/>
</dbReference>
<dbReference type="CDD" id="cd18610">
    <property type="entry name" value="GH130_BT3780-like"/>
    <property type="match status" value="1"/>
</dbReference>
<sequence length="377" mass="42202">MKKNNFRSLFLLIALSFFSCKEEKAVAEQNNEPSLQNWMLGFKKTTINPIMVADSSYTFQDPISRKEVQWQKADVFNPGAIVRNDTVFLLFRAEDNPAAILGGRTSRIGLAYSTDGIHFTKHPEPVLYPDDDAFSKWDQPGGIEDPRVVETPEGSYIMLYTSWNKDVARLSSATSKDLRSWTKHGPVFETAHNGKFLDIWSKSGSMVTELVNGKLVAKKINGKYLMYWGELFVNLALSDDGIDWEPILDANGEPLHVFKPSPNEFDSHLTEPGPPAIYTENGILLLYNGKNLSGEGATDKVPEGTYCGGQVLFDKNDPTKVLARLETPFICPDLPHEITGQYKAGTTFIEGLVYFKNQWFLYYGTADSMVGLAIKKD</sequence>
<evidence type="ECO:0000256" key="2">
    <source>
        <dbReference type="ARBA" id="ARBA00022679"/>
    </source>
</evidence>
<comment type="similarity">
    <text evidence="3">Belongs to the glycosyl hydrolase 130 family.</text>
</comment>
<name>A0ABR7UWJ3_9FLAO</name>
<dbReference type="Proteomes" id="UP001166021">
    <property type="component" value="Unassembled WGS sequence"/>
</dbReference>
<evidence type="ECO:0000313" key="5">
    <source>
        <dbReference type="Proteomes" id="UP001166021"/>
    </source>
</evidence>
<protein>
    <recommendedName>
        <fullName evidence="6">GH43/DUF377 family glycosyl hydrolase</fullName>
    </recommendedName>
</protein>
<evidence type="ECO:0000313" key="4">
    <source>
        <dbReference type="EMBL" id="MBD0776892.1"/>
    </source>
</evidence>
<reference evidence="4" key="1">
    <citation type="submission" date="2020-05" db="EMBL/GenBank/DDBJ databases">
        <title>The draft genome sequence of Maribacter sp. ANRC-HE7.</title>
        <authorList>
            <person name="Mu L."/>
        </authorList>
    </citation>
    <scope>NUCLEOTIDE SEQUENCE</scope>
    <source>
        <strain evidence="4">ANRC-HE7</strain>
    </source>
</reference>
<dbReference type="Pfam" id="PF04041">
    <property type="entry name" value="Glyco_hydro_130"/>
    <property type="match status" value="1"/>
</dbReference>
<keyword evidence="2" id="KW-0808">Transferase</keyword>